<protein>
    <submittedName>
        <fullName evidence="2">Uncharacterized protein</fullName>
    </submittedName>
</protein>
<feature type="transmembrane region" description="Helical" evidence="1">
    <location>
        <begin position="20"/>
        <end position="37"/>
    </location>
</feature>
<feature type="transmembrane region" description="Helical" evidence="1">
    <location>
        <begin position="49"/>
        <end position="71"/>
    </location>
</feature>
<keyword evidence="1" id="KW-0472">Membrane</keyword>
<keyword evidence="1" id="KW-1133">Transmembrane helix</keyword>
<keyword evidence="1" id="KW-0812">Transmembrane</keyword>
<gene>
    <name evidence="2" type="ORF">SAMN05421837_101384</name>
</gene>
<evidence type="ECO:0000313" key="2">
    <source>
        <dbReference type="EMBL" id="SEF20487.1"/>
    </source>
</evidence>
<name>A0A1H5Q5E1_9PSEU</name>
<dbReference type="AlphaFoldDB" id="A0A1H5Q5E1"/>
<reference evidence="3" key="1">
    <citation type="submission" date="2016-10" db="EMBL/GenBank/DDBJ databases">
        <authorList>
            <person name="Varghese N."/>
            <person name="Submissions S."/>
        </authorList>
    </citation>
    <scope>NUCLEOTIDE SEQUENCE [LARGE SCALE GENOMIC DNA]</scope>
    <source>
        <strain evidence="3">DSM 44654</strain>
    </source>
</reference>
<accession>A0A1H5Q5E1</accession>
<dbReference type="Proteomes" id="UP000198878">
    <property type="component" value="Unassembled WGS sequence"/>
</dbReference>
<sequence>MTRTGLRPAHLAAVLRERVYGGITCLSTLLVLAGRLGDPLDPWSAVLDLVIATGGIWAASLFAEYVSHLALHEADGERADVRLLLRASGQILEAAVLPGLLLVAGALDVVRFSVAIWASVWLLVAEMGLFALLAVRRTRLPWWKQLLLVAALVGLGLVVIGLKTAH</sequence>
<evidence type="ECO:0000313" key="3">
    <source>
        <dbReference type="Proteomes" id="UP000198878"/>
    </source>
</evidence>
<proteinExistence type="predicted"/>
<feature type="transmembrane region" description="Helical" evidence="1">
    <location>
        <begin position="146"/>
        <end position="165"/>
    </location>
</feature>
<dbReference type="RefSeq" id="WP_086676919.1">
    <property type="nucleotide sequence ID" value="NZ_FNUJ01000001.1"/>
</dbReference>
<feature type="transmembrane region" description="Helical" evidence="1">
    <location>
        <begin position="112"/>
        <end position="134"/>
    </location>
</feature>
<organism evidence="2 3">
    <name type="scientific">Amycolatopsis pretoriensis</name>
    <dbReference type="NCBI Taxonomy" id="218821"/>
    <lineage>
        <taxon>Bacteria</taxon>
        <taxon>Bacillati</taxon>
        <taxon>Actinomycetota</taxon>
        <taxon>Actinomycetes</taxon>
        <taxon>Pseudonocardiales</taxon>
        <taxon>Pseudonocardiaceae</taxon>
        <taxon>Amycolatopsis</taxon>
    </lineage>
</organism>
<keyword evidence="3" id="KW-1185">Reference proteome</keyword>
<dbReference type="EMBL" id="FNUJ01000001">
    <property type="protein sequence ID" value="SEF20487.1"/>
    <property type="molecule type" value="Genomic_DNA"/>
</dbReference>
<feature type="transmembrane region" description="Helical" evidence="1">
    <location>
        <begin position="83"/>
        <end position="106"/>
    </location>
</feature>
<dbReference type="STRING" id="218821.SAMN05421837_101384"/>
<evidence type="ECO:0000256" key="1">
    <source>
        <dbReference type="SAM" id="Phobius"/>
    </source>
</evidence>
<dbReference type="OrthoDB" id="4775109at2"/>